<evidence type="ECO:0000313" key="15">
    <source>
        <dbReference type="EMBL" id="KAH9328465.1"/>
    </source>
</evidence>
<comment type="function">
    <text evidence="12">Exhibits phosphatidylglycerophosphate phosphatase activity. Involved in root growth and columella cells organization. May possess protein phosphatase activity.</text>
</comment>
<dbReference type="PROSITE" id="PS50054">
    <property type="entry name" value="TYR_PHOSPHATASE_DUAL"/>
    <property type="match status" value="1"/>
</dbReference>
<comment type="pathway">
    <text evidence="9">Phospholipid metabolism; phosphatidylglycerol biosynthesis; phosphatidylglycerol from CDP-diacylglycerol: step 2/2.</text>
</comment>
<feature type="domain" description="Tyrosine-protein phosphatase" evidence="13">
    <location>
        <begin position="149"/>
        <end position="296"/>
    </location>
</feature>
<dbReference type="AlphaFoldDB" id="A0AA38GUQ0"/>
<dbReference type="GO" id="GO:0008962">
    <property type="term" value="F:phosphatidylglycerophosphatase activity"/>
    <property type="evidence" value="ECO:0007669"/>
    <property type="project" value="UniProtKB-EC"/>
</dbReference>
<keyword evidence="7" id="KW-0594">Phospholipid biosynthesis</keyword>
<sequence length="340" mass="38589">MTSKKLQRIKKKDPFGGGGHQMIIFGGSELNSEVDYLVMLWQALKLSSGFGSTLIQSLSGRILFALNLRHHCNFVTKVMVAIRISKAEPKWSPCKAVHGDGIEHEDEPSDGRLEKTAKRAFVGAGARVLFYPTLLYNVVRNKLQPEFRWWDQIVQFLILGAVPFRKDVHRLKDLGVEAVVTLNEPYETLVPSSMYQDEGIKHLEIPTRDYLFAPSFDDIHQAVDFIHEHANMGKTTYVHCKAGRGRSTTIVLCYLVAHKGMIPVEAYAYVRSKRPRVLLAHSQWKAVHEYYQKINGNSSQTLEFPMPLDDNYEDSAVFVTNSDLDGYKSSEEICIVEKEL</sequence>
<evidence type="ECO:0000256" key="9">
    <source>
        <dbReference type="ARBA" id="ARBA00024192"/>
    </source>
</evidence>
<evidence type="ECO:0000256" key="1">
    <source>
        <dbReference type="ARBA" id="ARBA00005189"/>
    </source>
</evidence>
<keyword evidence="5" id="KW-0904">Protein phosphatase</keyword>
<evidence type="ECO:0000256" key="8">
    <source>
        <dbReference type="ARBA" id="ARBA00023264"/>
    </source>
</evidence>
<evidence type="ECO:0000256" key="6">
    <source>
        <dbReference type="ARBA" id="ARBA00023098"/>
    </source>
</evidence>
<dbReference type="EMBL" id="JAHRHJ020000001">
    <property type="protein sequence ID" value="KAH9328465.1"/>
    <property type="molecule type" value="Genomic_DNA"/>
</dbReference>
<evidence type="ECO:0000259" key="14">
    <source>
        <dbReference type="PROSITE" id="PS50056"/>
    </source>
</evidence>
<dbReference type="Proteomes" id="UP000824469">
    <property type="component" value="Unassembled WGS sequence"/>
</dbReference>
<dbReference type="PANTHER" id="PTHR46274">
    <property type="entry name" value="PHOSPHATIDYLINOSITOL PHOSPHATASE"/>
    <property type="match status" value="1"/>
</dbReference>
<evidence type="ECO:0000256" key="12">
    <source>
        <dbReference type="ARBA" id="ARBA00053902"/>
    </source>
</evidence>
<accession>A0AA38GUQ0</accession>
<evidence type="ECO:0000256" key="4">
    <source>
        <dbReference type="ARBA" id="ARBA00022801"/>
    </source>
</evidence>
<comment type="pathway">
    <text evidence="1">Lipid metabolism.</text>
</comment>
<evidence type="ECO:0000256" key="5">
    <source>
        <dbReference type="ARBA" id="ARBA00022912"/>
    </source>
</evidence>
<dbReference type="SUPFAM" id="SSF52799">
    <property type="entry name" value="(Phosphotyrosine protein) phosphatases II"/>
    <property type="match status" value="1"/>
</dbReference>
<dbReference type="PROSITE" id="PS50056">
    <property type="entry name" value="TYR_PHOSPHATASE_2"/>
    <property type="match status" value="1"/>
</dbReference>
<dbReference type="InterPro" id="IPR000340">
    <property type="entry name" value="Dual-sp_phosphatase_cat-dom"/>
</dbReference>
<evidence type="ECO:0000313" key="16">
    <source>
        <dbReference type="Proteomes" id="UP000824469"/>
    </source>
</evidence>
<keyword evidence="3" id="KW-0444">Lipid biosynthesis</keyword>
<dbReference type="InterPro" id="IPR029021">
    <property type="entry name" value="Prot-tyrosine_phosphatase-like"/>
</dbReference>
<protein>
    <recommendedName>
        <fullName evidence="10">phosphatidylglycerophosphatase</fullName>
        <ecNumber evidence="10">3.1.3.27</ecNumber>
    </recommendedName>
</protein>
<keyword evidence="4" id="KW-0378">Hydrolase</keyword>
<feature type="domain" description="Tyrosine specific protein phosphatases" evidence="14">
    <location>
        <begin position="217"/>
        <end position="285"/>
    </location>
</feature>
<dbReference type="InterPro" id="IPR016130">
    <property type="entry name" value="Tyr_Pase_AS"/>
</dbReference>
<comment type="similarity">
    <text evidence="2">Belongs to the protein-tyrosine phosphatase family. Non-receptor class dual specificity subfamily.</text>
</comment>
<dbReference type="SMART" id="SM00195">
    <property type="entry name" value="DSPc"/>
    <property type="match status" value="1"/>
</dbReference>
<evidence type="ECO:0000256" key="10">
    <source>
        <dbReference type="ARBA" id="ARBA00024224"/>
    </source>
</evidence>
<dbReference type="GO" id="GO:0008654">
    <property type="term" value="P:phospholipid biosynthetic process"/>
    <property type="evidence" value="ECO:0007669"/>
    <property type="project" value="UniProtKB-KW"/>
</dbReference>
<dbReference type="Pfam" id="PF00782">
    <property type="entry name" value="DSPc"/>
    <property type="match status" value="1"/>
</dbReference>
<dbReference type="FunFam" id="3.90.190.10:FF:000051">
    <property type="entry name" value="Dual specificity phosphatase domain protein"/>
    <property type="match status" value="1"/>
</dbReference>
<dbReference type="InterPro" id="IPR003595">
    <property type="entry name" value="Tyr_Pase_cat"/>
</dbReference>
<evidence type="ECO:0000259" key="13">
    <source>
        <dbReference type="PROSITE" id="PS50054"/>
    </source>
</evidence>
<dbReference type="InterPro" id="IPR020422">
    <property type="entry name" value="TYR_PHOSPHATASE_DUAL_dom"/>
</dbReference>
<dbReference type="InterPro" id="IPR000387">
    <property type="entry name" value="Tyr_Pase_dom"/>
</dbReference>
<evidence type="ECO:0000256" key="3">
    <source>
        <dbReference type="ARBA" id="ARBA00022516"/>
    </source>
</evidence>
<keyword evidence="6" id="KW-0443">Lipid metabolism</keyword>
<dbReference type="GO" id="GO:0004721">
    <property type="term" value="F:phosphoprotein phosphatase activity"/>
    <property type="evidence" value="ECO:0007669"/>
    <property type="project" value="UniProtKB-KW"/>
</dbReference>
<dbReference type="GO" id="GO:0048364">
    <property type="term" value="P:root development"/>
    <property type="evidence" value="ECO:0007669"/>
    <property type="project" value="UniProtKB-ARBA"/>
</dbReference>
<reference evidence="15 16" key="1">
    <citation type="journal article" date="2021" name="Nat. Plants">
        <title>The Taxus genome provides insights into paclitaxel biosynthesis.</title>
        <authorList>
            <person name="Xiong X."/>
            <person name="Gou J."/>
            <person name="Liao Q."/>
            <person name="Li Y."/>
            <person name="Zhou Q."/>
            <person name="Bi G."/>
            <person name="Li C."/>
            <person name="Du R."/>
            <person name="Wang X."/>
            <person name="Sun T."/>
            <person name="Guo L."/>
            <person name="Liang H."/>
            <person name="Lu P."/>
            <person name="Wu Y."/>
            <person name="Zhang Z."/>
            <person name="Ro D.K."/>
            <person name="Shang Y."/>
            <person name="Huang S."/>
            <person name="Yan J."/>
        </authorList>
    </citation>
    <scope>NUCLEOTIDE SEQUENCE [LARGE SCALE GENOMIC DNA]</scope>
    <source>
        <strain evidence="15">Ta-2019</strain>
    </source>
</reference>
<evidence type="ECO:0000256" key="7">
    <source>
        <dbReference type="ARBA" id="ARBA00023209"/>
    </source>
</evidence>
<dbReference type="PROSITE" id="PS00383">
    <property type="entry name" value="TYR_PHOSPHATASE_1"/>
    <property type="match status" value="1"/>
</dbReference>
<dbReference type="Gene3D" id="3.90.190.10">
    <property type="entry name" value="Protein tyrosine phosphatase superfamily"/>
    <property type="match status" value="1"/>
</dbReference>
<comment type="caution">
    <text evidence="15">The sequence shown here is derived from an EMBL/GenBank/DDBJ whole genome shotgun (WGS) entry which is preliminary data.</text>
</comment>
<gene>
    <name evidence="15" type="ORF">KI387_000573</name>
</gene>
<dbReference type="CDD" id="cd14524">
    <property type="entry name" value="PTPMT1"/>
    <property type="match status" value="1"/>
</dbReference>
<evidence type="ECO:0000256" key="11">
    <source>
        <dbReference type="ARBA" id="ARBA00050944"/>
    </source>
</evidence>
<dbReference type="SMART" id="SM00404">
    <property type="entry name" value="PTPc_motif"/>
    <property type="match status" value="1"/>
</dbReference>
<dbReference type="EC" id="3.1.3.27" evidence="10"/>
<organism evidence="15 16">
    <name type="scientific">Taxus chinensis</name>
    <name type="common">Chinese yew</name>
    <name type="synonym">Taxus wallichiana var. chinensis</name>
    <dbReference type="NCBI Taxonomy" id="29808"/>
    <lineage>
        <taxon>Eukaryota</taxon>
        <taxon>Viridiplantae</taxon>
        <taxon>Streptophyta</taxon>
        <taxon>Embryophyta</taxon>
        <taxon>Tracheophyta</taxon>
        <taxon>Spermatophyta</taxon>
        <taxon>Pinopsida</taxon>
        <taxon>Pinidae</taxon>
        <taxon>Conifers II</taxon>
        <taxon>Cupressales</taxon>
        <taxon>Taxaceae</taxon>
        <taxon>Taxus</taxon>
    </lineage>
</organism>
<keyword evidence="8" id="KW-1208">Phospholipid metabolism</keyword>
<proteinExistence type="inferred from homology"/>
<evidence type="ECO:0000256" key="2">
    <source>
        <dbReference type="ARBA" id="ARBA00008601"/>
    </source>
</evidence>
<comment type="catalytic activity">
    <reaction evidence="11">
        <text>a 1,2-diacyl-sn-glycero-3-phospho-(1'-sn-glycero-3'-phosphate) + H2O = a 1,2-diacyl-sn-glycero-3-phospho-(1'-sn-glycerol) + phosphate</text>
        <dbReference type="Rhea" id="RHEA:33751"/>
        <dbReference type="ChEBI" id="CHEBI:15377"/>
        <dbReference type="ChEBI" id="CHEBI:43474"/>
        <dbReference type="ChEBI" id="CHEBI:60110"/>
        <dbReference type="ChEBI" id="CHEBI:64716"/>
        <dbReference type="EC" id="3.1.3.27"/>
    </reaction>
    <physiologicalReaction direction="left-to-right" evidence="11">
        <dbReference type="Rhea" id="RHEA:33752"/>
    </physiologicalReaction>
</comment>
<dbReference type="InterPro" id="IPR044596">
    <property type="entry name" value="PTPMT1-like"/>
</dbReference>
<name>A0AA38GUQ0_TAXCH</name>
<dbReference type="PANTHER" id="PTHR46274:SF6">
    <property type="entry name" value="TYR_PHOSPHATASE_2 DOMAIN-CONTAINING PROTEIN"/>
    <property type="match status" value="1"/>
</dbReference>
<keyword evidence="16" id="KW-1185">Reference proteome</keyword>